<feature type="compositionally biased region" description="Basic and acidic residues" evidence="2">
    <location>
        <begin position="164"/>
        <end position="173"/>
    </location>
</feature>
<accession>G5AER9</accession>
<proteinExistence type="predicted"/>
<dbReference type="GeneID" id="20661838"/>
<feature type="domain" description="CCHC-type" evidence="3">
    <location>
        <begin position="216"/>
        <end position="229"/>
    </location>
</feature>
<dbReference type="OMA" id="DCGTCTR"/>
<name>G5AER9_PHYSP</name>
<keyword evidence="1" id="KW-0479">Metal-binding</keyword>
<reference evidence="4 5" key="1">
    <citation type="journal article" date="2006" name="Science">
        <title>Phytophthora genome sequences uncover evolutionary origins and mechanisms of pathogenesis.</title>
        <authorList>
            <person name="Tyler B.M."/>
            <person name="Tripathy S."/>
            <person name="Zhang X."/>
            <person name="Dehal P."/>
            <person name="Jiang R.H."/>
            <person name="Aerts A."/>
            <person name="Arredondo F.D."/>
            <person name="Baxter L."/>
            <person name="Bensasson D."/>
            <person name="Beynon J.L."/>
            <person name="Chapman J."/>
            <person name="Damasceno C.M."/>
            <person name="Dorrance A.E."/>
            <person name="Dou D."/>
            <person name="Dickerman A.W."/>
            <person name="Dubchak I.L."/>
            <person name="Garbelotto M."/>
            <person name="Gijzen M."/>
            <person name="Gordon S.G."/>
            <person name="Govers F."/>
            <person name="Grunwald N.J."/>
            <person name="Huang W."/>
            <person name="Ivors K.L."/>
            <person name="Jones R.W."/>
            <person name="Kamoun S."/>
            <person name="Krampis K."/>
            <person name="Lamour K.H."/>
            <person name="Lee M.K."/>
            <person name="McDonald W.H."/>
            <person name="Medina M."/>
            <person name="Meijer H.J."/>
            <person name="Nordberg E.K."/>
            <person name="Maclean D.J."/>
            <person name="Ospina-Giraldo M.D."/>
            <person name="Morris P.F."/>
            <person name="Phuntumart V."/>
            <person name="Putnam N.H."/>
            <person name="Rash S."/>
            <person name="Rose J.K."/>
            <person name="Sakihama Y."/>
            <person name="Salamov A.A."/>
            <person name="Savidor A."/>
            <person name="Scheuring C.F."/>
            <person name="Smith B.M."/>
            <person name="Sobral B.W."/>
            <person name="Terry A."/>
            <person name="Torto-Alalibo T.A."/>
            <person name="Win J."/>
            <person name="Xu Z."/>
            <person name="Zhang H."/>
            <person name="Grigoriev I.V."/>
            <person name="Rokhsar D.S."/>
            <person name="Boore J.L."/>
        </authorList>
    </citation>
    <scope>NUCLEOTIDE SEQUENCE [LARGE SCALE GENOMIC DNA]</scope>
    <source>
        <strain evidence="4 5">P6497</strain>
    </source>
</reference>
<dbReference type="AlphaFoldDB" id="G5AER9"/>
<evidence type="ECO:0000313" key="4">
    <source>
        <dbReference type="EMBL" id="EGZ05709.1"/>
    </source>
</evidence>
<keyword evidence="5" id="KW-1185">Reference proteome</keyword>
<organism evidence="4 5">
    <name type="scientific">Phytophthora sojae (strain P6497)</name>
    <name type="common">Soybean stem and root rot agent</name>
    <name type="synonym">Phytophthora megasperma f. sp. glycines</name>
    <dbReference type="NCBI Taxonomy" id="1094619"/>
    <lineage>
        <taxon>Eukaryota</taxon>
        <taxon>Sar</taxon>
        <taxon>Stramenopiles</taxon>
        <taxon>Oomycota</taxon>
        <taxon>Peronosporomycetes</taxon>
        <taxon>Peronosporales</taxon>
        <taxon>Peronosporaceae</taxon>
        <taxon>Phytophthora</taxon>
    </lineage>
</organism>
<evidence type="ECO:0000259" key="3">
    <source>
        <dbReference type="PROSITE" id="PS50158"/>
    </source>
</evidence>
<keyword evidence="1" id="KW-0863">Zinc-finger</keyword>
<feature type="region of interest" description="Disordered" evidence="2">
    <location>
        <begin position="151"/>
        <end position="178"/>
    </location>
</feature>
<dbReference type="EMBL" id="JH159165">
    <property type="protein sequence ID" value="EGZ05709.1"/>
    <property type="molecule type" value="Genomic_DNA"/>
</dbReference>
<protein>
    <recommendedName>
        <fullName evidence="3">CCHC-type domain-containing protein</fullName>
    </recommendedName>
</protein>
<dbReference type="KEGG" id="psoj:PHYSODRAFT_533217"/>
<dbReference type="PROSITE" id="PS50158">
    <property type="entry name" value="ZF_CCHC"/>
    <property type="match status" value="1"/>
</dbReference>
<gene>
    <name evidence="4" type="ORF">PHYSODRAFT_533217</name>
</gene>
<evidence type="ECO:0000313" key="5">
    <source>
        <dbReference type="Proteomes" id="UP000002640"/>
    </source>
</evidence>
<dbReference type="GO" id="GO:0003676">
    <property type="term" value="F:nucleic acid binding"/>
    <property type="evidence" value="ECO:0007669"/>
    <property type="project" value="InterPro"/>
</dbReference>
<dbReference type="RefSeq" id="XP_009538570.1">
    <property type="nucleotide sequence ID" value="XM_009540275.1"/>
</dbReference>
<evidence type="ECO:0000256" key="1">
    <source>
        <dbReference type="PROSITE-ProRule" id="PRU00047"/>
    </source>
</evidence>
<sequence>MAKFDVTSHAKKLLGAEKKHVAKLNVLPAKEPLFYVFDAFDERNVCGNTNVAEVDMDKGICTRCMVSEQLQVPCRHIQAVIFSRSKLNDSPLPMYDTRHYFHQAYLVPKLYDVFSAVNIRLPLYDTLSMTSAVKPSPLSLQAGRQIQRSTEVADVTRAAKRTKNRGEGPDRSKRAASSLLQPCEVSDEDDATQEISEFFDENERSSVAVTRSDYTCTNCGNTGHNTRRCTTVTCKVEERGVGIVPGEYVVGESPFIACGIQDRYCMLIINYR</sequence>
<keyword evidence="1" id="KW-0862">Zinc</keyword>
<dbReference type="Proteomes" id="UP000002640">
    <property type="component" value="Unassembled WGS sequence"/>
</dbReference>
<dbReference type="InterPro" id="IPR001878">
    <property type="entry name" value="Znf_CCHC"/>
</dbReference>
<evidence type="ECO:0000256" key="2">
    <source>
        <dbReference type="SAM" id="MobiDB-lite"/>
    </source>
</evidence>
<dbReference type="InParanoid" id="G5AER9"/>
<dbReference type="GO" id="GO:0008270">
    <property type="term" value="F:zinc ion binding"/>
    <property type="evidence" value="ECO:0007669"/>
    <property type="project" value="UniProtKB-KW"/>
</dbReference>